<keyword evidence="5" id="KW-1185">Reference proteome</keyword>
<evidence type="ECO:0000313" key="5">
    <source>
        <dbReference type="Proteomes" id="UP001558713"/>
    </source>
</evidence>
<evidence type="ECO:0000259" key="3">
    <source>
        <dbReference type="Pfam" id="PF14226"/>
    </source>
</evidence>
<evidence type="ECO:0000313" key="4">
    <source>
        <dbReference type="EMBL" id="KAL1188046.1"/>
    </source>
</evidence>
<reference evidence="4 5" key="1">
    <citation type="submission" date="2024-04" db="EMBL/GenBank/DDBJ databases">
        <title>Genome assembly C_amara_ONT_v2.</title>
        <authorList>
            <person name="Yant L."/>
            <person name="Moore C."/>
            <person name="Slenker M."/>
        </authorList>
    </citation>
    <scope>NUCLEOTIDE SEQUENCE [LARGE SCALE GENOMIC DNA]</scope>
    <source>
        <tissue evidence="4">Leaf</tissue>
    </source>
</reference>
<dbReference type="Proteomes" id="UP001558713">
    <property type="component" value="Unassembled WGS sequence"/>
</dbReference>
<sequence length="69" mass="7869">MKKAILLLILKTKKVKEMENKTQEEDSTIKVSSIHCIDLSNSDIHQSALLLKQACQDCGFFYVINHGYN</sequence>
<protein>
    <recommendedName>
        <fullName evidence="3">Non-haem dioxygenase N-terminal domain-containing protein</fullName>
    </recommendedName>
</protein>
<keyword evidence="1" id="KW-0479">Metal-binding</keyword>
<dbReference type="SUPFAM" id="SSF51197">
    <property type="entry name" value="Clavaminate synthase-like"/>
    <property type="match status" value="1"/>
</dbReference>
<dbReference type="AlphaFoldDB" id="A0ABD0Z277"/>
<evidence type="ECO:0000256" key="1">
    <source>
        <dbReference type="ARBA" id="ARBA00022723"/>
    </source>
</evidence>
<dbReference type="Pfam" id="PF14226">
    <property type="entry name" value="DIOX_N"/>
    <property type="match status" value="1"/>
</dbReference>
<proteinExistence type="predicted"/>
<accession>A0ABD0Z277</accession>
<dbReference type="EMBL" id="JBANAX010000934">
    <property type="protein sequence ID" value="KAL1188046.1"/>
    <property type="molecule type" value="Genomic_DNA"/>
</dbReference>
<comment type="caution">
    <text evidence="4">The sequence shown here is derived from an EMBL/GenBank/DDBJ whole genome shotgun (WGS) entry which is preliminary data.</text>
</comment>
<dbReference type="InterPro" id="IPR026992">
    <property type="entry name" value="DIOX_N"/>
</dbReference>
<dbReference type="InterPro" id="IPR027443">
    <property type="entry name" value="IPNS-like_sf"/>
</dbReference>
<dbReference type="Gene3D" id="2.60.120.330">
    <property type="entry name" value="B-lactam Antibiotic, Isopenicillin N Synthase, Chain"/>
    <property type="match status" value="1"/>
</dbReference>
<gene>
    <name evidence="4" type="ORF">V5N11_024445</name>
</gene>
<evidence type="ECO:0000256" key="2">
    <source>
        <dbReference type="ARBA" id="ARBA00023004"/>
    </source>
</evidence>
<organism evidence="4 5">
    <name type="scientific">Cardamine amara subsp. amara</name>
    <dbReference type="NCBI Taxonomy" id="228776"/>
    <lineage>
        <taxon>Eukaryota</taxon>
        <taxon>Viridiplantae</taxon>
        <taxon>Streptophyta</taxon>
        <taxon>Embryophyta</taxon>
        <taxon>Tracheophyta</taxon>
        <taxon>Spermatophyta</taxon>
        <taxon>Magnoliopsida</taxon>
        <taxon>eudicotyledons</taxon>
        <taxon>Gunneridae</taxon>
        <taxon>Pentapetalae</taxon>
        <taxon>rosids</taxon>
        <taxon>malvids</taxon>
        <taxon>Brassicales</taxon>
        <taxon>Brassicaceae</taxon>
        <taxon>Cardamineae</taxon>
        <taxon>Cardamine</taxon>
    </lineage>
</organism>
<feature type="domain" description="Non-haem dioxygenase N-terminal" evidence="3">
    <location>
        <begin position="35"/>
        <end position="67"/>
    </location>
</feature>
<keyword evidence="2" id="KW-0408">Iron</keyword>
<dbReference type="GO" id="GO:0046872">
    <property type="term" value="F:metal ion binding"/>
    <property type="evidence" value="ECO:0007669"/>
    <property type="project" value="UniProtKB-KW"/>
</dbReference>
<name>A0ABD0Z277_CARAN</name>